<feature type="signal peptide" evidence="10">
    <location>
        <begin position="1"/>
        <end position="26"/>
    </location>
</feature>
<name>A0A0G4G324_9ALVE</name>
<keyword evidence="5" id="KW-0808">Transferase</keyword>
<reference evidence="13" key="1">
    <citation type="submission" date="2014-11" db="EMBL/GenBank/DDBJ databases">
        <authorList>
            <person name="Otto D Thomas"/>
            <person name="Naeem Raeece"/>
        </authorList>
    </citation>
    <scope>NUCLEOTIDE SEQUENCE</scope>
</reference>
<dbReference type="SUPFAM" id="SSF53335">
    <property type="entry name" value="S-adenosyl-L-methionine-dependent methyltransferases"/>
    <property type="match status" value="1"/>
</dbReference>
<dbReference type="Pfam" id="PF13649">
    <property type="entry name" value="Methyltransf_25"/>
    <property type="match status" value="1"/>
</dbReference>
<evidence type="ECO:0000256" key="8">
    <source>
        <dbReference type="ARBA" id="ARBA00022840"/>
    </source>
</evidence>
<gene>
    <name evidence="13" type="ORF">Cvel_20025</name>
</gene>
<dbReference type="HAMAP" id="MF_00082">
    <property type="entry name" value="ArgB"/>
    <property type="match status" value="1"/>
</dbReference>
<feature type="domain" description="Aspartate/glutamate/uridylate kinase" evidence="11">
    <location>
        <begin position="483"/>
        <end position="717"/>
    </location>
</feature>
<dbReference type="VEuPathDB" id="CryptoDB:Cvel_20025"/>
<evidence type="ECO:0000256" key="10">
    <source>
        <dbReference type="SAM" id="SignalP"/>
    </source>
</evidence>
<dbReference type="AlphaFoldDB" id="A0A0G4G324"/>
<dbReference type="GO" id="GO:0005524">
    <property type="term" value="F:ATP binding"/>
    <property type="evidence" value="ECO:0007669"/>
    <property type="project" value="UniProtKB-KW"/>
</dbReference>
<evidence type="ECO:0000259" key="12">
    <source>
        <dbReference type="Pfam" id="PF13649"/>
    </source>
</evidence>
<dbReference type="CDD" id="cd04238">
    <property type="entry name" value="AAK_NAGK-like"/>
    <property type="match status" value="1"/>
</dbReference>
<evidence type="ECO:0000256" key="7">
    <source>
        <dbReference type="ARBA" id="ARBA00022777"/>
    </source>
</evidence>
<sequence>MFASLRFCVPLAFFLASFLPWRFASSSPAFLRPIRVFSNTNLDSFRRGTGGDSVRRSRSSELSFHRGGLSSSSSSEKVRCSSGRGGVGVGVGGLLHASSSSVAVAAASCVQKKEKRGGKSEESVQTESGVAGGSSSFSSVSVESALPVGGEKGKDGFGKESQKEDGGLVSLEKKGVTDSLAFRFLDWCFSTWPLNRLIMGQFRSQQADKAEEMGLPWRDEIHRWEQQLHFLEQHRAALTDANLEIPRYYAEAPIHAYEKGNLCWDSAIEEDLWAKLMIAPLFGGSLEGDELMREVWLSETKKIHEQVMQQEWKEEAKAKRVIDLGCGTGLSLFMAARAWPAAPEYLGIDLSPFKLAVTAEKLERLEKENEKEGNKFSLKHAAAESSGLPSEHFDVATLCLGRFFEVMGEKKKKKKKRGLGDEVGRWGSNRGACLPLAAESNPAASESAMQVGEALSGLEPTVRSDVLASARALAASPEGKLPLVIKYGGHAMVNEELRSQFCRDIVLLKQLGLRPVVVHGGGPQIGKFLERLKIETNFINGLRVTCEQTMEAAEMVLSGNINKALANEISRAGAPAVGLSGKDGRLLVAEQVQGGQLGFVGEPKKVNTEVLSVLLEAGIVPVIAPVAAGEGEFEAATFNVNADTAAGAIAEALGAHRFLLCTDIAGVLDGEKQLIAEMDGKRALGLIDEGVAAGGMIPKLQTAVQAVQRGVGGCVILDGRVPHSVLVQLFSKESAGTTILP</sequence>
<dbReference type="FunFam" id="3.40.1160.10:FF:000004">
    <property type="entry name" value="Acetylglutamate kinase"/>
    <property type="match status" value="1"/>
</dbReference>
<dbReference type="Gene3D" id="3.40.50.150">
    <property type="entry name" value="Vaccinia Virus protein VP39"/>
    <property type="match status" value="1"/>
</dbReference>
<dbReference type="InterPro" id="IPR037528">
    <property type="entry name" value="ArgB"/>
</dbReference>
<dbReference type="GO" id="GO:0005737">
    <property type="term" value="C:cytoplasm"/>
    <property type="evidence" value="ECO:0007669"/>
    <property type="project" value="InterPro"/>
</dbReference>
<dbReference type="Gene3D" id="3.40.1160.10">
    <property type="entry name" value="Acetylglutamate kinase-like"/>
    <property type="match status" value="1"/>
</dbReference>
<evidence type="ECO:0000256" key="1">
    <source>
        <dbReference type="ARBA" id="ARBA00004828"/>
    </source>
</evidence>
<dbReference type="GO" id="GO:0003991">
    <property type="term" value="F:acetylglutamate kinase activity"/>
    <property type="evidence" value="ECO:0007669"/>
    <property type="project" value="UniProtKB-EC"/>
</dbReference>
<feature type="region of interest" description="Disordered" evidence="9">
    <location>
        <begin position="115"/>
        <end position="137"/>
    </location>
</feature>
<evidence type="ECO:0000256" key="6">
    <source>
        <dbReference type="ARBA" id="ARBA00022741"/>
    </source>
</evidence>
<feature type="region of interest" description="Disordered" evidence="9">
    <location>
        <begin position="48"/>
        <end position="79"/>
    </location>
</feature>
<dbReference type="EMBL" id="CDMZ01000847">
    <property type="protein sequence ID" value="CEM22631.1"/>
    <property type="molecule type" value="Genomic_DNA"/>
</dbReference>
<feature type="compositionally biased region" description="Low complexity" evidence="9">
    <location>
        <begin position="127"/>
        <end position="137"/>
    </location>
</feature>
<feature type="compositionally biased region" description="Low complexity" evidence="9">
    <location>
        <begin position="65"/>
        <end position="75"/>
    </location>
</feature>
<accession>A0A0G4G324</accession>
<keyword evidence="4" id="KW-0028">Amino-acid biosynthesis</keyword>
<keyword evidence="3" id="KW-0055">Arginine biosynthesis</keyword>
<dbReference type="Pfam" id="PF00696">
    <property type="entry name" value="AA_kinase"/>
    <property type="match status" value="1"/>
</dbReference>
<dbReference type="InterPro" id="IPR001057">
    <property type="entry name" value="Glu/AcGlu_kinase"/>
</dbReference>
<dbReference type="InterPro" id="IPR029063">
    <property type="entry name" value="SAM-dependent_MTases_sf"/>
</dbReference>
<dbReference type="InterPro" id="IPR041698">
    <property type="entry name" value="Methyltransf_25"/>
</dbReference>
<evidence type="ECO:0000256" key="9">
    <source>
        <dbReference type="SAM" id="MobiDB-lite"/>
    </source>
</evidence>
<evidence type="ECO:0000256" key="5">
    <source>
        <dbReference type="ARBA" id="ARBA00022679"/>
    </source>
</evidence>
<dbReference type="SUPFAM" id="SSF53633">
    <property type="entry name" value="Carbamate kinase-like"/>
    <property type="match status" value="1"/>
</dbReference>
<evidence type="ECO:0000259" key="11">
    <source>
        <dbReference type="Pfam" id="PF00696"/>
    </source>
</evidence>
<dbReference type="PRINTS" id="PR00474">
    <property type="entry name" value="GLU5KINASE"/>
</dbReference>
<protein>
    <recommendedName>
        <fullName evidence="2">acetylglutamate kinase</fullName>
        <ecNumber evidence="2">2.7.2.8</ecNumber>
    </recommendedName>
</protein>
<keyword evidence="8" id="KW-0067">ATP-binding</keyword>
<dbReference type="GO" id="GO:0006526">
    <property type="term" value="P:L-arginine biosynthetic process"/>
    <property type="evidence" value="ECO:0007669"/>
    <property type="project" value="UniProtKB-KW"/>
</dbReference>
<dbReference type="CDD" id="cd02440">
    <property type="entry name" value="AdoMet_MTases"/>
    <property type="match status" value="1"/>
</dbReference>
<feature type="domain" description="Methyltransferase" evidence="12">
    <location>
        <begin position="321"/>
        <end position="400"/>
    </location>
</feature>
<evidence type="ECO:0000256" key="4">
    <source>
        <dbReference type="ARBA" id="ARBA00022605"/>
    </source>
</evidence>
<dbReference type="InterPro" id="IPR001048">
    <property type="entry name" value="Asp/Glu/Uridylate_kinase"/>
</dbReference>
<evidence type="ECO:0000256" key="2">
    <source>
        <dbReference type="ARBA" id="ARBA00013065"/>
    </source>
</evidence>
<evidence type="ECO:0000313" key="13">
    <source>
        <dbReference type="EMBL" id="CEM22631.1"/>
    </source>
</evidence>
<dbReference type="PANTHER" id="PTHR23342:SF0">
    <property type="entry name" value="N-ACETYLGLUTAMATE SYNTHASE, MITOCHONDRIAL"/>
    <property type="match status" value="1"/>
</dbReference>
<dbReference type="NCBIfam" id="TIGR00761">
    <property type="entry name" value="argB"/>
    <property type="match status" value="1"/>
</dbReference>
<keyword evidence="10" id="KW-0732">Signal</keyword>
<dbReference type="EC" id="2.7.2.8" evidence="2"/>
<keyword evidence="7" id="KW-0418">Kinase</keyword>
<organism evidence="13">
    <name type="scientific">Chromera velia CCMP2878</name>
    <dbReference type="NCBI Taxonomy" id="1169474"/>
    <lineage>
        <taxon>Eukaryota</taxon>
        <taxon>Sar</taxon>
        <taxon>Alveolata</taxon>
        <taxon>Colpodellida</taxon>
        <taxon>Chromeraceae</taxon>
        <taxon>Chromera</taxon>
    </lineage>
</organism>
<evidence type="ECO:0000256" key="3">
    <source>
        <dbReference type="ARBA" id="ARBA00022571"/>
    </source>
</evidence>
<dbReference type="PANTHER" id="PTHR23342">
    <property type="entry name" value="N-ACETYLGLUTAMATE SYNTHASE"/>
    <property type="match status" value="1"/>
</dbReference>
<comment type="pathway">
    <text evidence="1">Amino-acid biosynthesis; L-arginine biosynthesis; N(2)-acetyl-L-ornithine from L-glutamate: step 2/4.</text>
</comment>
<dbReference type="InterPro" id="IPR036393">
    <property type="entry name" value="AceGlu_kinase-like_sf"/>
</dbReference>
<dbReference type="InterPro" id="IPR004662">
    <property type="entry name" value="AcgluKinase_fam"/>
</dbReference>
<feature type="chain" id="PRO_5005189597" description="acetylglutamate kinase" evidence="10">
    <location>
        <begin position="27"/>
        <end position="741"/>
    </location>
</feature>
<keyword evidence="6" id="KW-0547">Nucleotide-binding</keyword>
<proteinExistence type="inferred from homology"/>